<feature type="region of interest" description="Disordered" evidence="1">
    <location>
        <begin position="828"/>
        <end position="872"/>
    </location>
</feature>
<dbReference type="InParanoid" id="A0A409WI18"/>
<dbReference type="STRING" id="93625.A0A409WI18"/>
<dbReference type="SMART" id="SM00220">
    <property type="entry name" value="S_TKc"/>
    <property type="match status" value="1"/>
</dbReference>
<dbReference type="PANTHER" id="PTHR12984">
    <property type="entry name" value="SCY1-RELATED S/T PROTEIN KINASE-LIKE"/>
    <property type="match status" value="1"/>
</dbReference>
<feature type="domain" description="Protein kinase" evidence="2">
    <location>
        <begin position="31"/>
        <end position="311"/>
    </location>
</feature>
<dbReference type="Gene3D" id="3.30.200.20">
    <property type="entry name" value="Phosphorylase Kinase, domain 1"/>
    <property type="match status" value="1"/>
</dbReference>
<proteinExistence type="predicted"/>
<dbReference type="PANTHER" id="PTHR12984:SF6">
    <property type="entry name" value="SCY1-LIKE PROTEIN 2"/>
    <property type="match status" value="1"/>
</dbReference>
<dbReference type="OrthoDB" id="79687at2759"/>
<reference evidence="3 4" key="1">
    <citation type="journal article" date="2018" name="Evol. Lett.">
        <title>Horizontal gene cluster transfer increased hallucinogenic mushroom diversity.</title>
        <authorList>
            <person name="Reynolds H.T."/>
            <person name="Vijayakumar V."/>
            <person name="Gluck-Thaler E."/>
            <person name="Korotkin H.B."/>
            <person name="Matheny P.B."/>
            <person name="Slot J.C."/>
        </authorList>
    </citation>
    <scope>NUCLEOTIDE SEQUENCE [LARGE SCALE GENOMIC DNA]</scope>
    <source>
        <strain evidence="3 4">2631</strain>
    </source>
</reference>
<dbReference type="InterPro" id="IPR000719">
    <property type="entry name" value="Prot_kinase_dom"/>
</dbReference>
<feature type="compositionally biased region" description="Polar residues" evidence="1">
    <location>
        <begin position="828"/>
        <end position="837"/>
    </location>
</feature>
<dbReference type="Gene3D" id="1.25.10.10">
    <property type="entry name" value="Leucine-rich Repeat Variant"/>
    <property type="match status" value="1"/>
</dbReference>
<dbReference type="GO" id="GO:0005524">
    <property type="term" value="F:ATP binding"/>
    <property type="evidence" value="ECO:0007669"/>
    <property type="project" value="InterPro"/>
</dbReference>
<sequence>MFAAASSFFARTNINQSYSIGSPSQGLGLGTSRPSTPGGTSTGTLLSAPPAATPTFHIGLWKVQSAWHKVTNKRVSVWTFDKRGPDMERLGPQSKERVIEVMKAEASALGRLRHPSILEMVEPLEETRNEIMFATEPVLASLQLAIPDSGRQTSLVELDEIEIQKGVLQICKGLSFLHTSAKLIHSHLSPETVVINGAGDWKISGLGLTILLQTPGGGTTRWEFPTFDGRVPPYIQRSFDYMAPEYALDEQLVTASDMYSLGLGGLRDNASKPLPGMDRLDSDLQVLLRSLITRHYGSRPTPETLPSHAFFSSLPISTLNFLDRSNFTAKTREEKISFMKGLTTVLDRFSEGLRTRKILPSLLEEMKDTQLLPYILPNVFVISQNLSASQFASTVLPSLKPLFAIREPPQNMMTLLDNLTMLQDKTDKGVFREHVLPLVYNALESEHAVVQEKALKVVPGLCETIDYAEVQEVLFPRVAFVFTKTRILTVKVATLVTMLSMVKTLDQTTLTQKLVPLLSKIRTKEPAVMMATLSVQEAMGLKVDREAVATLVLPQLWAMSIGPCKLYYIIIISLSLFDQVLSVGQFQRFMQVIKKLAERVEKEHDQFLRDSQRLEDRSGIAANGNPGSNGTVHNVDFESLVGGKANGPMIKADTVVDNNASWDDDVWGSIFSNNPTSTSSTTASPMPPRQSTSFPPSVSSPPPTTLPSRNTSYQSRPSNHNLTPLSTTSTLGSISRRQEPTAPDVHKPMSTGSHVPRSSYPQNLFPAPPRVQPQSTVVPLQQSKPPFQPTFSAPNYNIYTSPTNIATTGSTFTPIMHPSVPIIPQQSGMGSFTQPVQPQMGGLLTPSKPAQSSIGKSKLFSKDDWGDFDPLS</sequence>
<dbReference type="InterPro" id="IPR051177">
    <property type="entry name" value="CIK-Related_Protein"/>
</dbReference>
<feature type="compositionally biased region" description="Basic and acidic residues" evidence="1">
    <location>
        <begin position="736"/>
        <end position="747"/>
    </location>
</feature>
<dbReference type="Gene3D" id="1.10.510.10">
    <property type="entry name" value="Transferase(Phosphotransferase) domain 1"/>
    <property type="match status" value="1"/>
</dbReference>
<dbReference type="SUPFAM" id="SSF48371">
    <property type="entry name" value="ARM repeat"/>
    <property type="match status" value="1"/>
</dbReference>
<dbReference type="Pfam" id="PF00069">
    <property type="entry name" value="Pkinase"/>
    <property type="match status" value="1"/>
</dbReference>
<dbReference type="Proteomes" id="UP000283269">
    <property type="component" value="Unassembled WGS sequence"/>
</dbReference>
<feature type="compositionally biased region" description="Low complexity" evidence="1">
    <location>
        <begin position="675"/>
        <end position="684"/>
    </location>
</feature>
<feature type="region of interest" description="Disordered" evidence="1">
    <location>
        <begin position="673"/>
        <end position="762"/>
    </location>
</feature>
<feature type="compositionally biased region" description="Basic and acidic residues" evidence="1">
    <location>
        <begin position="605"/>
        <end position="618"/>
    </location>
</feature>
<feature type="compositionally biased region" description="Low complexity" evidence="1">
    <location>
        <begin position="722"/>
        <end position="735"/>
    </location>
</feature>
<dbReference type="InterPro" id="IPR011009">
    <property type="entry name" value="Kinase-like_dom_sf"/>
</dbReference>
<evidence type="ECO:0000259" key="2">
    <source>
        <dbReference type="PROSITE" id="PS50011"/>
    </source>
</evidence>
<comment type="caution">
    <text evidence="3">The sequence shown here is derived from an EMBL/GenBank/DDBJ whole genome shotgun (WGS) entry which is preliminary data.</text>
</comment>
<dbReference type="AlphaFoldDB" id="A0A409WI18"/>
<feature type="region of interest" description="Disordered" evidence="1">
    <location>
        <begin position="21"/>
        <end position="48"/>
    </location>
</feature>
<protein>
    <recommendedName>
        <fullName evidence="2">Protein kinase domain-containing protein</fullName>
    </recommendedName>
</protein>
<dbReference type="GO" id="GO:0004672">
    <property type="term" value="F:protein kinase activity"/>
    <property type="evidence" value="ECO:0007669"/>
    <property type="project" value="InterPro"/>
</dbReference>
<feature type="compositionally biased region" description="Low complexity" evidence="1">
    <location>
        <begin position="30"/>
        <end position="47"/>
    </location>
</feature>
<dbReference type="InterPro" id="IPR016024">
    <property type="entry name" value="ARM-type_fold"/>
</dbReference>
<feature type="region of interest" description="Disordered" evidence="1">
    <location>
        <begin position="605"/>
        <end position="635"/>
    </location>
</feature>
<dbReference type="SUPFAM" id="SSF56112">
    <property type="entry name" value="Protein kinase-like (PK-like)"/>
    <property type="match status" value="1"/>
</dbReference>
<accession>A0A409WI18</accession>
<evidence type="ECO:0000256" key="1">
    <source>
        <dbReference type="SAM" id="MobiDB-lite"/>
    </source>
</evidence>
<dbReference type="InterPro" id="IPR011989">
    <property type="entry name" value="ARM-like"/>
</dbReference>
<dbReference type="PROSITE" id="PS50011">
    <property type="entry name" value="PROTEIN_KINASE_DOM"/>
    <property type="match status" value="1"/>
</dbReference>
<evidence type="ECO:0000313" key="3">
    <source>
        <dbReference type="EMBL" id="PPQ78176.1"/>
    </source>
</evidence>
<dbReference type="FunCoup" id="A0A409WI18">
    <property type="interactions" value="581"/>
</dbReference>
<name>A0A409WI18_PSICY</name>
<dbReference type="EMBL" id="NHYD01003425">
    <property type="protein sequence ID" value="PPQ78176.1"/>
    <property type="molecule type" value="Genomic_DNA"/>
</dbReference>
<evidence type="ECO:0000313" key="4">
    <source>
        <dbReference type="Proteomes" id="UP000283269"/>
    </source>
</evidence>
<gene>
    <name evidence="3" type="ORF">CVT25_015509</name>
</gene>
<keyword evidence="4" id="KW-1185">Reference proteome</keyword>
<organism evidence="3 4">
    <name type="scientific">Psilocybe cyanescens</name>
    <dbReference type="NCBI Taxonomy" id="93625"/>
    <lineage>
        <taxon>Eukaryota</taxon>
        <taxon>Fungi</taxon>
        <taxon>Dikarya</taxon>
        <taxon>Basidiomycota</taxon>
        <taxon>Agaricomycotina</taxon>
        <taxon>Agaricomycetes</taxon>
        <taxon>Agaricomycetidae</taxon>
        <taxon>Agaricales</taxon>
        <taxon>Agaricineae</taxon>
        <taxon>Strophariaceae</taxon>
        <taxon>Psilocybe</taxon>
    </lineage>
</organism>